<gene>
    <name evidence="1" type="ORF">EG028_21080</name>
</gene>
<dbReference type="RefSeq" id="WP_120518261.1">
    <property type="nucleotide sequence ID" value="NZ_QXZY01000012.1"/>
</dbReference>
<keyword evidence="2" id="KW-1185">Reference proteome</keyword>
<dbReference type="AlphaFoldDB" id="A0A3N4MG88"/>
<sequence>MVDIEKIADSIRPKEMLTAPYSEYSPVLDRQIFLARDIQDLSERRKYILEIIETERGYDTTPYFIDPLIKAFAINGKTVNLNLPEKIRRLPDQLLISQCETELTIIDDLLYITQMAKEYCDIQGTNQRQHYLFYAKGGQVEKQYREPQYYSESEYAQIVSEIAKAIDETSQQPATDKSMQTTFHEITPREAQESVKGITIRAIALYYYYLSLHDRNEQLTANNAAKIAARFGFRAANSGNDLFKNHYRKVMQDKAERVSISNSRRSDQTRLNNLATIVSMLQEQTKMAAYKSALQELDEMQRKFDLEYLK</sequence>
<name>A0A3N4MG88_9BACT</name>
<protein>
    <submittedName>
        <fullName evidence="1">Uncharacterized protein</fullName>
    </submittedName>
</protein>
<comment type="caution">
    <text evidence="1">The sequence shown here is derived from an EMBL/GenBank/DDBJ whole genome shotgun (WGS) entry which is preliminary data.</text>
</comment>
<dbReference type="Proteomes" id="UP000279089">
    <property type="component" value="Unassembled WGS sequence"/>
</dbReference>
<accession>A0A3N4MG88</accession>
<proteinExistence type="predicted"/>
<evidence type="ECO:0000313" key="1">
    <source>
        <dbReference type="EMBL" id="RPD39110.1"/>
    </source>
</evidence>
<reference evidence="2" key="1">
    <citation type="submission" date="2018-11" db="EMBL/GenBank/DDBJ databases">
        <title>Chitinophaga lutea sp.nov., isolate from arsenic contaminated soil.</title>
        <authorList>
            <person name="Zong Y."/>
        </authorList>
    </citation>
    <scope>NUCLEOTIDE SEQUENCE [LARGE SCALE GENOMIC DNA]</scope>
    <source>
        <strain evidence="2">YLT18</strain>
    </source>
</reference>
<dbReference type="EMBL" id="RMBX01000012">
    <property type="protein sequence ID" value="RPD39110.1"/>
    <property type="molecule type" value="Genomic_DNA"/>
</dbReference>
<organism evidence="1 2">
    <name type="scientific">Chitinophaga barathri</name>
    <dbReference type="NCBI Taxonomy" id="1647451"/>
    <lineage>
        <taxon>Bacteria</taxon>
        <taxon>Pseudomonadati</taxon>
        <taxon>Bacteroidota</taxon>
        <taxon>Chitinophagia</taxon>
        <taxon>Chitinophagales</taxon>
        <taxon>Chitinophagaceae</taxon>
        <taxon>Chitinophaga</taxon>
    </lineage>
</organism>
<evidence type="ECO:0000313" key="2">
    <source>
        <dbReference type="Proteomes" id="UP000279089"/>
    </source>
</evidence>